<evidence type="ECO:0000259" key="2">
    <source>
        <dbReference type="PROSITE" id="PS50280"/>
    </source>
</evidence>
<dbReference type="CDD" id="cd20071">
    <property type="entry name" value="SET_SMYD"/>
    <property type="match status" value="1"/>
</dbReference>
<protein>
    <recommendedName>
        <fullName evidence="2">SET domain-containing protein</fullName>
    </recommendedName>
</protein>
<accession>A0A836I4C0</accession>
<dbReference type="InterPro" id="IPR001214">
    <property type="entry name" value="SET_dom"/>
</dbReference>
<dbReference type="GO" id="GO:0005634">
    <property type="term" value="C:nucleus"/>
    <property type="evidence" value="ECO:0007669"/>
    <property type="project" value="TreeGrafter"/>
</dbReference>
<organism evidence="3 4">
    <name type="scientific">Porcisia hertigi</name>
    <dbReference type="NCBI Taxonomy" id="2761500"/>
    <lineage>
        <taxon>Eukaryota</taxon>
        <taxon>Discoba</taxon>
        <taxon>Euglenozoa</taxon>
        <taxon>Kinetoplastea</taxon>
        <taxon>Metakinetoplastina</taxon>
        <taxon>Trypanosomatida</taxon>
        <taxon>Trypanosomatidae</taxon>
        <taxon>Leishmaniinae</taxon>
        <taxon>Porcisia</taxon>
    </lineage>
</organism>
<dbReference type="AlphaFoldDB" id="A0A836I4C0"/>
<dbReference type="SUPFAM" id="SSF144232">
    <property type="entry name" value="HIT/MYND zinc finger-like"/>
    <property type="match status" value="1"/>
</dbReference>
<name>A0A836I4C0_9TRYP</name>
<dbReference type="PANTHER" id="PTHR12197">
    <property type="entry name" value="HISTONE-LYSINE N-METHYLTRANSFERASE SMYD"/>
    <property type="match status" value="1"/>
</dbReference>
<dbReference type="InterPro" id="IPR050869">
    <property type="entry name" value="H3K4_H4K5_MeTrfase"/>
</dbReference>
<evidence type="ECO:0000313" key="4">
    <source>
        <dbReference type="Proteomes" id="UP000674318"/>
    </source>
</evidence>
<dbReference type="RefSeq" id="XP_067757029.1">
    <property type="nucleotide sequence ID" value="XM_067900829.1"/>
</dbReference>
<keyword evidence="4" id="KW-1185">Reference proteome</keyword>
<proteinExistence type="predicted"/>
<dbReference type="OrthoDB" id="265717at2759"/>
<feature type="compositionally biased region" description="Polar residues" evidence="1">
    <location>
        <begin position="164"/>
        <end position="176"/>
    </location>
</feature>
<reference evidence="3 4" key="1">
    <citation type="submission" date="2021-02" db="EMBL/GenBank/DDBJ databases">
        <title>Porcisia hertigi Genome sequencing and assembly.</title>
        <authorList>
            <person name="Almutairi H."/>
            <person name="Gatherer D."/>
        </authorList>
    </citation>
    <scope>NUCLEOTIDE SEQUENCE [LARGE SCALE GENOMIC DNA]</scope>
    <source>
        <strain evidence="3 4">C119</strain>
    </source>
</reference>
<comment type="caution">
    <text evidence="3">The sequence shown here is derived from an EMBL/GenBank/DDBJ whole genome shotgun (WGS) entry which is preliminary data.</text>
</comment>
<dbReference type="PROSITE" id="PS50280">
    <property type="entry name" value="SET"/>
    <property type="match status" value="1"/>
</dbReference>
<dbReference type="EMBL" id="JAFJZO010000023">
    <property type="protein sequence ID" value="KAG5504406.1"/>
    <property type="molecule type" value="Genomic_DNA"/>
</dbReference>
<dbReference type="Gene3D" id="2.170.270.10">
    <property type="entry name" value="SET domain"/>
    <property type="match status" value="1"/>
</dbReference>
<dbReference type="Proteomes" id="UP000674318">
    <property type="component" value="Unassembled WGS sequence"/>
</dbReference>
<feature type="domain" description="SET" evidence="2">
    <location>
        <begin position="20"/>
        <end position="426"/>
    </location>
</feature>
<dbReference type="PANTHER" id="PTHR12197:SF251">
    <property type="entry name" value="EG:BACR7C10.4 PROTEIN"/>
    <property type="match status" value="1"/>
</dbReference>
<evidence type="ECO:0000256" key="1">
    <source>
        <dbReference type="SAM" id="MobiDB-lite"/>
    </source>
</evidence>
<sequence>MDSNVKAVSELNTIFDRLGVPCKVCVTSEEGKHVRATKDMEKGFALVEEIPIVSWPAPSLLALSIPFCFHCLRLSRHHLSSAVSDAESPSVTPCSSLTCATGAAAAAALPESWSKCPDCVSYFCSSECQQASARVHRLLCSCLPELRASHSGSGGSGGKGADTVTASESPFPTTNSPAPISAPCAITLEALARGVAWVTHRLSYAIEREQLTHEVLQADYVQQQQQQQQESGHSASVGDMWSTASLNYQLFTQVVTPLNRLIGLPDNATIRNVPLASWIAQLRVLLADVCVEHLLVASGATLSSVQRHPLSFGEEEQQPAALAPVLLWPEALVQVLLSTDTLKTLLGQMVLNAHAVNDYVLPPVESASTGGFDWILKGGGLYSLLSCFNHSCVPNAVVSNVDGTHEIVLKATRPIRADEQVTITYIPLDPGTSTRAERQELLNNYFFTCRCPQCTMEVAEGEGVMSSPITRSSDAA</sequence>
<dbReference type="InterPro" id="IPR046341">
    <property type="entry name" value="SET_dom_sf"/>
</dbReference>
<dbReference type="SUPFAM" id="SSF82199">
    <property type="entry name" value="SET domain"/>
    <property type="match status" value="1"/>
</dbReference>
<dbReference type="Pfam" id="PF00856">
    <property type="entry name" value="SET"/>
    <property type="match status" value="1"/>
</dbReference>
<feature type="region of interest" description="Disordered" evidence="1">
    <location>
        <begin position="149"/>
        <end position="176"/>
    </location>
</feature>
<gene>
    <name evidence="3" type="ORF">JKF63_04857</name>
</gene>
<dbReference type="KEGG" id="phet:94290906"/>
<evidence type="ECO:0000313" key="3">
    <source>
        <dbReference type="EMBL" id="KAG5504406.1"/>
    </source>
</evidence>
<dbReference type="GeneID" id="94290906"/>
<dbReference type="SMART" id="SM00317">
    <property type="entry name" value="SET"/>
    <property type="match status" value="1"/>
</dbReference>